<name>A0A921QPS0_SORBI</name>
<reference evidence="1" key="2">
    <citation type="submission" date="2020-10" db="EMBL/GenBank/DDBJ databases">
        <authorList>
            <person name="Cooper E.A."/>
            <person name="Brenton Z.W."/>
            <person name="Flinn B.S."/>
            <person name="Jenkins J."/>
            <person name="Shu S."/>
            <person name="Flowers D."/>
            <person name="Luo F."/>
            <person name="Wang Y."/>
            <person name="Xia P."/>
            <person name="Barry K."/>
            <person name="Daum C."/>
            <person name="Lipzen A."/>
            <person name="Yoshinaga Y."/>
            <person name="Schmutz J."/>
            <person name="Saski C."/>
            <person name="Vermerris W."/>
            <person name="Kresovich S."/>
        </authorList>
    </citation>
    <scope>NUCLEOTIDE SEQUENCE</scope>
</reference>
<comment type="caution">
    <text evidence="1">The sequence shown here is derived from an EMBL/GenBank/DDBJ whole genome shotgun (WGS) entry which is preliminary data.</text>
</comment>
<sequence length="101" mass="11416">MVLIKLECLTPLGWAVGTAWFTTVYRGVVSWSTLRSTNLRTTPRLGSRGDGPVTSRPRIKYACRLPNGRTTLVQEGGDGWMDVYRVYATSSQPYDFDRLRD</sequence>
<accession>A0A921QPS0</accession>
<evidence type="ECO:0000313" key="2">
    <source>
        <dbReference type="Proteomes" id="UP000807115"/>
    </source>
</evidence>
<dbReference type="Proteomes" id="UP000807115">
    <property type="component" value="Chromosome 7"/>
</dbReference>
<protein>
    <submittedName>
        <fullName evidence="1">Uncharacterized protein</fullName>
    </submittedName>
</protein>
<proteinExistence type="predicted"/>
<gene>
    <name evidence="1" type="ORF">BDA96_07G225500</name>
</gene>
<evidence type="ECO:0000313" key="1">
    <source>
        <dbReference type="EMBL" id="KAG0524602.1"/>
    </source>
</evidence>
<reference evidence="1" key="1">
    <citation type="journal article" date="2019" name="BMC Genomics">
        <title>A new reference genome for Sorghum bicolor reveals high levels of sequence similarity between sweet and grain genotypes: implications for the genetics of sugar metabolism.</title>
        <authorList>
            <person name="Cooper E.A."/>
            <person name="Brenton Z.W."/>
            <person name="Flinn B.S."/>
            <person name="Jenkins J."/>
            <person name="Shu S."/>
            <person name="Flowers D."/>
            <person name="Luo F."/>
            <person name="Wang Y."/>
            <person name="Xia P."/>
            <person name="Barry K."/>
            <person name="Daum C."/>
            <person name="Lipzen A."/>
            <person name="Yoshinaga Y."/>
            <person name="Schmutz J."/>
            <person name="Saski C."/>
            <person name="Vermerris W."/>
            <person name="Kresovich S."/>
        </authorList>
    </citation>
    <scope>NUCLEOTIDE SEQUENCE</scope>
</reference>
<dbReference type="AlphaFoldDB" id="A0A921QPS0"/>
<organism evidence="1 2">
    <name type="scientific">Sorghum bicolor</name>
    <name type="common">Sorghum</name>
    <name type="synonym">Sorghum vulgare</name>
    <dbReference type="NCBI Taxonomy" id="4558"/>
    <lineage>
        <taxon>Eukaryota</taxon>
        <taxon>Viridiplantae</taxon>
        <taxon>Streptophyta</taxon>
        <taxon>Embryophyta</taxon>
        <taxon>Tracheophyta</taxon>
        <taxon>Spermatophyta</taxon>
        <taxon>Magnoliopsida</taxon>
        <taxon>Liliopsida</taxon>
        <taxon>Poales</taxon>
        <taxon>Poaceae</taxon>
        <taxon>PACMAD clade</taxon>
        <taxon>Panicoideae</taxon>
        <taxon>Andropogonodae</taxon>
        <taxon>Andropogoneae</taxon>
        <taxon>Sorghinae</taxon>
        <taxon>Sorghum</taxon>
    </lineage>
</organism>
<dbReference type="EMBL" id="CM027686">
    <property type="protein sequence ID" value="KAG0524602.1"/>
    <property type="molecule type" value="Genomic_DNA"/>
</dbReference>